<evidence type="ECO:0000256" key="4">
    <source>
        <dbReference type="ARBA" id="ARBA00048819"/>
    </source>
</evidence>
<dbReference type="PANTHER" id="PTHR34378:SF1">
    <property type="entry name" value="GLUTAMATE--CYSTEINE LIGASE, CHLOROPLASTIC"/>
    <property type="match status" value="1"/>
</dbReference>
<dbReference type="STRING" id="1437609.BCAL_1204"/>
<dbReference type="EC" id="6.3.2.2" evidence="5"/>
<comment type="similarity">
    <text evidence="5">Belongs to the glutamate--cysteine ligase type 2 family. EgtA subfamily.</text>
</comment>
<reference evidence="6 7" key="1">
    <citation type="submission" date="2014-03" db="EMBL/GenBank/DDBJ databases">
        <title>Genomics of Bifidobacteria.</title>
        <authorList>
            <person name="Ventura M."/>
            <person name="Milani C."/>
            <person name="Lugli G.A."/>
        </authorList>
    </citation>
    <scope>NUCLEOTIDE SEQUENCE [LARGE SCALE GENOMIC DNA]</scope>
    <source>
        <strain evidence="6 7">DSM 23973</strain>
    </source>
</reference>
<dbReference type="GO" id="GO:0005524">
    <property type="term" value="F:ATP binding"/>
    <property type="evidence" value="ECO:0007669"/>
    <property type="project" value="UniProtKB-UniRule"/>
</dbReference>
<evidence type="ECO:0000256" key="1">
    <source>
        <dbReference type="ARBA" id="ARBA00022598"/>
    </source>
</evidence>
<dbReference type="InterPro" id="IPR014746">
    <property type="entry name" value="Gln_synth/guanido_kin_cat_dom"/>
</dbReference>
<keyword evidence="1 5" id="KW-0436">Ligase</keyword>
<dbReference type="OrthoDB" id="9780152at2"/>
<dbReference type="eggNOG" id="COG3572">
    <property type="taxonomic scope" value="Bacteria"/>
</dbReference>
<evidence type="ECO:0000313" key="6">
    <source>
        <dbReference type="EMBL" id="KFI51469.1"/>
    </source>
</evidence>
<comment type="function">
    <text evidence="5">Catalyzes the synthesis of gamma-glutamylcysteine (gamma-GC).</text>
</comment>
<dbReference type="SUPFAM" id="SSF55931">
    <property type="entry name" value="Glutamine synthetase/guanido kinase"/>
    <property type="match status" value="1"/>
</dbReference>
<evidence type="ECO:0000313" key="7">
    <source>
        <dbReference type="Proteomes" id="UP000029072"/>
    </source>
</evidence>
<dbReference type="InterPro" id="IPR006336">
    <property type="entry name" value="GCS2"/>
</dbReference>
<evidence type="ECO:0000256" key="5">
    <source>
        <dbReference type="PIRNR" id="PIRNR017901"/>
    </source>
</evidence>
<dbReference type="RefSeq" id="WP_043165141.1">
    <property type="nucleotide sequence ID" value="NZ_JDUV01000005.1"/>
</dbReference>
<evidence type="ECO:0000256" key="3">
    <source>
        <dbReference type="ARBA" id="ARBA00022840"/>
    </source>
</evidence>
<organism evidence="6 7">
    <name type="scientific">Bifidobacterium callitrichos DSM 23973</name>
    <dbReference type="NCBI Taxonomy" id="1437609"/>
    <lineage>
        <taxon>Bacteria</taxon>
        <taxon>Bacillati</taxon>
        <taxon>Actinomycetota</taxon>
        <taxon>Actinomycetes</taxon>
        <taxon>Bifidobacteriales</taxon>
        <taxon>Bifidobacteriaceae</taxon>
        <taxon>Bifidobacterium</taxon>
    </lineage>
</organism>
<dbReference type="AlphaFoldDB" id="A0A086ZY69"/>
<comment type="catalytic activity">
    <reaction evidence="4 5">
        <text>L-cysteine + L-glutamate + ATP = gamma-L-glutamyl-L-cysteine + ADP + phosphate + H(+)</text>
        <dbReference type="Rhea" id="RHEA:13285"/>
        <dbReference type="ChEBI" id="CHEBI:15378"/>
        <dbReference type="ChEBI" id="CHEBI:29985"/>
        <dbReference type="ChEBI" id="CHEBI:30616"/>
        <dbReference type="ChEBI" id="CHEBI:35235"/>
        <dbReference type="ChEBI" id="CHEBI:43474"/>
        <dbReference type="ChEBI" id="CHEBI:58173"/>
        <dbReference type="ChEBI" id="CHEBI:456216"/>
        <dbReference type="EC" id="6.3.2.2"/>
    </reaction>
</comment>
<dbReference type="PANTHER" id="PTHR34378">
    <property type="entry name" value="GLUTAMATE--CYSTEINE LIGASE, CHLOROPLASTIC"/>
    <property type="match status" value="1"/>
</dbReference>
<dbReference type="GO" id="GO:0004357">
    <property type="term" value="F:glutamate-cysteine ligase activity"/>
    <property type="evidence" value="ECO:0007669"/>
    <property type="project" value="UniProtKB-UniRule"/>
</dbReference>
<proteinExistence type="inferred from homology"/>
<keyword evidence="2 5" id="KW-0547">Nucleotide-binding</keyword>
<protein>
    <recommendedName>
        <fullName evidence="5">Glutamate--cysteine ligase</fullName>
        <ecNumber evidence="5">6.3.2.2</ecNumber>
    </recommendedName>
</protein>
<dbReference type="InterPro" id="IPR035434">
    <property type="entry name" value="GCL_bact_plant"/>
</dbReference>
<dbReference type="GO" id="GO:0006750">
    <property type="term" value="P:glutathione biosynthetic process"/>
    <property type="evidence" value="ECO:0007669"/>
    <property type="project" value="UniProtKB-UniRule"/>
</dbReference>
<dbReference type="Gene3D" id="3.30.590.20">
    <property type="match status" value="1"/>
</dbReference>
<evidence type="ECO:0000256" key="2">
    <source>
        <dbReference type="ARBA" id="ARBA00022741"/>
    </source>
</evidence>
<name>A0A086ZY69_9BIFI</name>
<dbReference type="Pfam" id="PF04107">
    <property type="entry name" value="GCS2"/>
    <property type="match status" value="1"/>
</dbReference>
<comment type="caution">
    <text evidence="6">The sequence shown here is derived from an EMBL/GenBank/DDBJ whole genome shotgun (WGS) entry which is preliminary data.</text>
</comment>
<dbReference type="PIRSF" id="PIRSF017901">
    <property type="entry name" value="GCL"/>
    <property type="match status" value="1"/>
</dbReference>
<accession>A0A086ZY69</accession>
<dbReference type="Proteomes" id="UP000029072">
    <property type="component" value="Unassembled WGS sequence"/>
</dbReference>
<gene>
    <name evidence="6" type="ORF">BCAL_1204</name>
</gene>
<dbReference type="EMBL" id="JGYS01000022">
    <property type="protein sequence ID" value="KFI51469.1"/>
    <property type="molecule type" value="Genomic_DNA"/>
</dbReference>
<sequence length="425" mass="48873">MVTPRISYAHLLAKPNPKHVESLLKFFEAGRSERGTGGFGVEIEHLPVHNSDDTAVSYYEPNGIEALLERIAPYYDHDKEYWENDHLVGLSRPGIAVSLEPGGQVETSIGILHKPEDLLQTYATFRREVDPVLDELGFRLVNYGYQPKSSFADVPVNPKDRYDAMTDYLGRVGQFGPCMMRCSASTQVSIDFVDEKDSIDKMRVGTAIGPILAWFFRNTPYFEGRLNPYPLLRQRMWDYLDFQRTNVIPGLYDQRFSWEDYAIDVLSTPLMFADLTHTPEAVEAGLSRKELHHAAFRENAGEVYPDRELNAYEINHIISTHFNDVRLKNFIEFRHWDSLPIERAERLTEIINSLYYVPSNRIRLESYFDGLTEEDVFEAKANIQAHGRDSNPYGQPLDFWREFLGLEGLLEDIPGDPKHPEVFQG</sequence>
<keyword evidence="3 5" id="KW-0067">ATP-binding</keyword>